<dbReference type="AlphaFoldDB" id="A0A0L0T0V1"/>
<feature type="compositionally biased region" description="Low complexity" evidence="1">
    <location>
        <begin position="1"/>
        <end position="17"/>
    </location>
</feature>
<feature type="region of interest" description="Disordered" evidence="1">
    <location>
        <begin position="1"/>
        <end position="29"/>
    </location>
</feature>
<dbReference type="VEuPathDB" id="FungiDB:AMAG_13047"/>
<accession>A0A0L0T0V1</accession>
<evidence type="ECO:0000313" key="2">
    <source>
        <dbReference type="EMBL" id="KNE68391.1"/>
    </source>
</evidence>
<dbReference type="EMBL" id="GG745356">
    <property type="protein sequence ID" value="KNE68391.1"/>
    <property type="molecule type" value="Genomic_DNA"/>
</dbReference>
<reference evidence="2 3" key="1">
    <citation type="submission" date="2009-11" db="EMBL/GenBank/DDBJ databases">
        <title>Annotation of Allomyces macrogynus ATCC 38327.</title>
        <authorList>
            <consortium name="The Broad Institute Genome Sequencing Platform"/>
            <person name="Russ C."/>
            <person name="Cuomo C."/>
            <person name="Burger G."/>
            <person name="Gray M.W."/>
            <person name="Holland P.W.H."/>
            <person name="King N."/>
            <person name="Lang F.B.F."/>
            <person name="Roger A.J."/>
            <person name="Ruiz-Trillo I."/>
            <person name="Young S.K."/>
            <person name="Zeng Q."/>
            <person name="Gargeya S."/>
            <person name="Fitzgerald M."/>
            <person name="Haas B."/>
            <person name="Abouelleil A."/>
            <person name="Alvarado L."/>
            <person name="Arachchi H.M."/>
            <person name="Berlin A."/>
            <person name="Chapman S.B."/>
            <person name="Gearin G."/>
            <person name="Goldberg J."/>
            <person name="Griggs A."/>
            <person name="Gujja S."/>
            <person name="Hansen M."/>
            <person name="Heiman D."/>
            <person name="Howarth C."/>
            <person name="Larimer J."/>
            <person name="Lui A."/>
            <person name="MacDonald P.J.P."/>
            <person name="McCowen C."/>
            <person name="Montmayeur A."/>
            <person name="Murphy C."/>
            <person name="Neiman D."/>
            <person name="Pearson M."/>
            <person name="Priest M."/>
            <person name="Roberts A."/>
            <person name="Saif S."/>
            <person name="Shea T."/>
            <person name="Sisk P."/>
            <person name="Stolte C."/>
            <person name="Sykes S."/>
            <person name="Wortman J."/>
            <person name="Nusbaum C."/>
            <person name="Birren B."/>
        </authorList>
    </citation>
    <scope>NUCLEOTIDE SEQUENCE [LARGE SCALE GENOMIC DNA]</scope>
    <source>
        <strain evidence="2 3">ATCC 38327</strain>
    </source>
</reference>
<keyword evidence="3" id="KW-1185">Reference proteome</keyword>
<evidence type="ECO:0000256" key="1">
    <source>
        <dbReference type="SAM" id="MobiDB-lite"/>
    </source>
</evidence>
<reference evidence="3" key="2">
    <citation type="submission" date="2009-11" db="EMBL/GenBank/DDBJ databases">
        <title>The Genome Sequence of Allomyces macrogynus strain ATCC 38327.</title>
        <authorList>
            <consortium name="The Broad Institute Genome Sequencing Platform"/>
            <person name="Russ C."/>
            <person name="Cuomo C."/>
            <person name="Shea T."/>
            <person name="Young S.K."/>
            <person name="Zeng Q."/>
            <person name="Koehrsen M."/>
            <person name="Haas B."/>
            <person name="Borodovsky M."/>
            <person name="Guigo R."/>
            <person name="Alvarado L."/>
            <person name="Berlin A."/>
            <person name="Borenstein D."/>
            <person name="Chen Z."/>
            <person name="Engels R."/>
            <person name="Freedman E."/>
            <person name="Gellesch M."/>
            <person name="Goldberg J."/>
            <person name="Griggs A."/>
            <person name="Gujja S."/>
            <person name="Heiman D."/>
            <person name="Hepburn T."/>
            <person name="Howarth C."/>
            <person name="Jen D."/>
            <person name="Larson L."/>
            <person name="Lewis B."/>
            <person name="Mehta T."/>
            <person name="Park D."/>
            <person name="Pearson M."/>
            <person name="Roberts A."/>
            <person name="Saif S."/>
            <person name="Shenoy N."/>
            <person name="Sisk P."/>
            <person name="Stolte C."/>
            <person name="Sykes S."/>
            <person name="Walk T."/>
            <person name="White J."/>
            <person name="Yandava C."/>
            <person name="Burger G."/>
            <person name="Gray M.W."/>
            <person name="Holland P.W.H."/>
            <person name="King N."/>
            <person name="Lang F.B.F."/>
            <person name="Roger A.J."/>
            <person name="Ruiz-Trillo I."/>
            <person name="Lander E."/>
            <person name="Nusbaum C."/>
        </authorList>
    </citation>
    <scope>NUCLEOTIDE SEQUENCE [LARGE SCALE GENOMIC DNA]</scope>
    <source>
        <strain evidence="3">ATCC 38327</strain>
    </source>
</reference>
<evidence type="ECO:0000313" key="3">
    <source>
        <dbReference type="Proteomes" id="UP000054350"/>
    </source>
</evidence>
<feature type="compositionally biased region" description="Pro residues" evidence="1">
    <location>
        <begin position="84"/>
        <end position="96"/>
    </location>
</feature>
<feature type="region of interest" description="Disordered" evidence="1">
    <location>
        <begin position="45"/>
        <end position="96"/>
    </location>
</feature>
<dbReference type="Proteomes" id="UP000054350">
    <property type="component" value="Unassembled WGS sequence"/>
</dbReference>
<organism evidence="2 3">
    <name type="scientific">Allomyces macrogynus (strain ATCC 38327)</name>
    <name type="common">Allomyces javanicus var. macrogynus</name>
    <dbReference type="NCBI Taxonomy" id="578462"/>
    <lineage>
        <taxon>Eukaryota</taxon>
        <taxon>Fungi</taxon>
        <taxon>Fungi incertae sedis</taxon>
        <taxon>Blastocladiomycota</taxon>
        <taxon>Blastocladiomycetes</taxon>
        <taxon>Blastocladiales</taxon>
        <taxon>Blastocladiaceae</taxon>
        <taxon>Allomyces</taxon>
    </lineage>
</organism>
<sequence>MAHPAAPSSTTTTTATTRPLTELANHPAAPKLVFRAAPAYVHGNHAAEAPPCHKPSSRRSAPTRSGLPVGARAASVSAADLRTAPPPAPGAPPWPPVPPLHRAGSVDWTGRPPAGPVDPRLDLASPAFDPAFALAAPPTGGAPPLTHAFPLYDNVAQYAGLLWEPTGLAVGDLCDQIANADPVTAVRAWRAWKSRADDVHTTWHAERRRRAEARAAADRERRAVEERDRLKFERLRAREGALSLAKAVQDVANNVWAKGNVAMPPGTPPQAKGVRSPASPTAWPNAPSPMQVSPMPVGNFWSPTGPVQPDFMTSPPVASPPVRRRTLDLRRRAQRPGTGPARPPVNDAIRMHLFIPDTIKAALFSEILAAMVHAGLVAAVTDLFRNPEVDPARDKGQILQAAMGKVQSTGACWLQST</sequence>
<gene>
    <name evidence="2" type="ORF">AMAG_13047</name>
</gene>
<proteinExistence type="predicted"/>
<name>A0A0L0T0V1_ALLM3</name>
<feature type="region of interest" description="Disordered" evidence="1">
    <location>
        <begin position="263"/>
        <end position="291"/>
    </location>
</feature>
<protein>
    <submittedName>
        <fullName evidence="2">Uncharacterized protein</fullName>
    </submittedName>
</protein>